<keyword evidence="9" id="KW-1185">Reference proteome</keyword>
<dbReference type="InterPro" id="IPR034428">
    <property type="entry name" value="ThiH/NoCL/HydG-like"/>
</dbReference>
<dbReference type="SFLD" id="SFLDS00029">
    <property type="entry name" value="Radical_SAM"/>
    <property type="match status" value="1"/>
</dbReference>
<comment type="cofactor">
    <cofactor evidence="1">
        <name>[4Fe-4S] cluster</name>
        <dbReference type="ChEBI" id="CHEBI:49883"/>
    </cofactor>
</comment>
<accession>A0A1Y4DCG1</accession>
<dbReference type="GO" id="GO:0046872">
    <property type="term" value="F:metal ion binding"/>
    <property type="evidence" value="ECO:0007669"/>
    <property type="project" value="UniProtKB-KW"/>
</dbReference>
<dbReference type="SFLD" id="SFLDG01081">
    <property type="entry name" value="cleavage_of_the_Ca-Cb_bond_in"/>
    <property type="match status" value="1"/>
</dbReference>
<evidence type="ECO:0000256" key="2">
    <source>
        <dbReference type="ARBA" id="ARBA00022485"/>
    </source>
</evidence>
<name>A0A1Y4DCG1_9BACT</name>
<dbReference type="Gene3D" id="3.20.20.70">
    <property type="entry name" value="Aldolase class I"/>
    <property type="match status" value="1"/>
</dbReference>
<feature type="domain" description="Radical SAM core" evidence="7">
    <location>
        <begin position="70"/>
        <end position="309"/>
    </location>
</feature>
<evidence type="ECO:0000256" key="3">
    <source>
        <dbReference type="ARBA" id="ARBA00022691"/>
    </source>
</evidence>
<gene>
    <name evidence="8" type="ORF">B5F75_05065</name>
</gene>
<reference evidence="9" key="1">
    <citation type="submission" date="2017-04" db="EMBL/GenBank/DDBJ databases">
        <title>Function of individual gut microbiota members based on whole genome sequencing of pure cultures obtained from chicken caecum.</title>
        <authorList>
            <person name="Medvecky M."/>
            <person name="Cejkova D."/>
            <person name="Polansky O."/>
            <person name="Karasova D."/>
            <person name="Kubasova T."/>
            <person name="Cizek A."/>
            <person name="Rychlik I."/>
        </authorList>
    </citation>
    <scope>NUCLEOTIDE SEQUENCE [LARGE SCALE GENOMIC DNA]</scope>
    <source>
        <strain evidence="9">An273</strain>
    </source>
</reference>
<dbReference type="SMART" id="SM00876">
    <property type="entry name" value="BATS"/>
    <property type="match status" value="1"/>
</dbReference>
<keyword evidence="6" id="KW-0411">Iron-sulfur</keyword>
<dbReference type="Pfam" id="PF06968">
    <property type="entry name" value="BATS"/>
    <property type="match status" value="1"/>
</dbReference>
<dbReference type="GO" id="GO:0042364">
    <property type="term" value="P:water-soluble vitamin biosynthetic process"/>
    <property type="evidence" value="ECO:0007669"/>
    <property type="project" value="UniProtKB-ARBA"/>
</dbReference>
<evidence type="ECO:0000313" key="8">
    <source>
        <dbReference type="EMBL" id="OUO56565.1"/>
    </source>
</evidence>
<keyword evidence="2" id="KW-0004">4Fe-4S</keyword>
<dbReference type="AlphaFoldDB" id="A0A1Y4DCG1"/>
<dbReference type="InterPro" id="IPR058240">
    <property type="entry name" value="rSAM_sf"/>
</dbReference>
<dbReference type="Proteomes" id="UP000196368">
    <property type="component" value="Unassembled WGS sequence"/>
</dbReference>
<dbReference type="EMBL" id="NFJD01000003">
    <property type="protein sequence ID" value="OUO56565.1"/>
    <property type="molecule type" value="Genomic_DNA"/>
</dbReference>
<dbReference type="InterPro" id="IPR024007">
    <property type="entry name" value="FeFe-hyd_mat_HydG"/>
</dbReference>
<proteinExistence type="predicted"/>
<dbReference type="SUPFAM" id="SSF102114">
    <property type="entry name" value="Radical SAM enzymes"/>
    <property type="match status" value="1"/>
</dbReference>
<dbReference type="PANTHER" id="PTHR43583">
    <property type="entry name" value="2-IMINOACETATE SYNTHASE"/>
    <property type="match status" value="1"/>
</dbReference>
<dbReference type="GO" id="GO:0044272">
    <property type="term" value="P:sulfur compound biosynthetic process"/>
    <property type="evidence" value="ECO:0007669"/>
    <property type="project" value="UniProtKB-ARBA"/>
</dbReference>
<organism evidence="8 9">
    <name type="scientific">Candidatus Avelusimicrobium gallicola</name>
    <dbReference type="NCBI Taxonomy" id="2562704"/>
    <lineage>
        <taxon>Bacteria</taxon>
        <taxon>Pseudomonadati</taxon>
        <taxon>Elusimicrobiota</taxon>
        <taxon>Elusimicrobia</taxon>
        <taxon>Elusimicrobiales</taxon>
        <taxon>Elusimicrobiaceae</taxon>
        <taxon>Candidatus Avelusimicrobium</taxon>
    </lineage>
</organism>
<dbReference type="GO" id="GO:0003824">
    <property type="term" value="F:catalytic activity"/>
    <property type="evidence" value="ECO:0007669"/>
    <property type="project" value="InterPro"/>
</dbReference>
<protein>
    <submittedName>
        <fullName evidence="8">[FeFe] hydrogenase H-cluster radical SAM maturase HydG</fullName>
    </submittedName>
</protein>
<dbReference type="SFLD" id="SFLDF00319">
    <property type="entry name" value="Fe_hydrogenase_maturase_(HydG"/>
    <property type="match status" value="1"/>
</dbReference>
<dbReference type="InterPro" id="IPR013785">
    <property type="entry name" value="Aldolase_TIM"/>
</dbReference>
<evidence type="ECO:0000256" key="6">
    <source>
        <dbReference type="ARBA" id="ARBA00023014"/>
    </source>
</evidence>
<evidence type="ECO:0000313" key="9">
    <source>
        <dbReference type="Proteomes" id="UP000196368"/>
    </source>
</evidence>
<evidence type="ECO:0000256" key="4">
    <source>
        <dbReference type="ARBA" id="ARBA00022723"/>
    </source>
</evidence>
<sequence length="460" mass="51782">MIIDDEKLQRTLEKAKSHSDSEVTEILKKARELKGISLEEAAVLLNLTDKKLLNDLFNTAKYVKEAIYGNRIVLFAPLYISNICTNECIYCAFRRSNTHLKRHASTQDEIRQEVTALLQQGHKRILMVAGEAYPGGGLQYVYDSIKTIYDTRWNGQNIRRVNVNIAPLTEPEFEQLKKCNIGTYQLFQETYHKETYAKLHIAGAKKDYQFRLDAMDRALQAGINDVGIGPLLGLYDHKYEILATLEHSWYLDKTYGVGPHTISIPRIEPAEGSDFSQHPNDVLTDDDFKKCVAVLRLAVPYTGIILSTRESPAMRNACLELGVSQISAASRVNPGGYSYDKQNGSQFTLTDDRSLAEVIDAVVDAKHMPSFCTGCYRLGRVGKDFMDMAKPGLIKTHCLPNAMFTFAEYLEDFAPAPLKAKGYALIDSTAKDAFPQDSPIHKMIEDNLKAIKEGKRDLYF</sequence>
<dbReference type="OrthoDB" id="9801120at2"/>
<keyword evidence="4" id="KW-0479">Metal-binding</keyword>
<dbReference type="PANTHER" id="PTHR43583:SF2">
    <property type="entry name" value="THIAZOLE BIOSYNTHESIS PROTEIN"/>
    <property type="match status" value="1"/>
</dbReference>
<evidence type="ECO:0000256" key="1">
    <source>
        <dbReference type="ARBA" id="ARBA00001966"/>
    </source>
</evidence>
<dbReference type="NCBIfam" id="TIGR03955">
    <property type="entry name" value="rSAM_HydG"/>
    <property type="match status" value="1"/>
</dbReference>
<keyword evidence="3" id="KW-0949">S-adenosyl-L-methionine</keyword>
<dbReference type="CDD" id="cd01335">
    <property type="entry name" value="Radical_SAM"/>
    <property type="match status" value="1"/>
</dbReference>
<dbReference type="Pfam" id="PF04055">
    <property type="entry name" value="Radical_SAM"/>
    <property type="match status" value="1"/>
</dbReference>
<dbReference type="SFLD" id="SFLDG01060">
    <property type="entry name" value="BATS_domain_containing"/>
    <property type="match status" value="1"/>
</dbReference>
<dbReference type="RefSeq" id="WP_087288616.1">
    <property type="nucleotide sequence ID" value="NZ_NFJD01000003.1"/>
</dbReference>
<keyword evidence="5" id="KW-0408">Iron</keyword>
<dbReference type="InterPro" id="IPR007197">
    <property type="entry name" value="rSAM"/>
</dbReference>
<dbReference type="GO" id="GO:0051539">
    <property type="term" value="F:4 iron, 4 sulfur cluster binding"/>
    <property type="evidence" value="ECO:0007669"/>
    <property type="project" value="UniProtKB-KW"/>
</dbReference>
<comment type="caution">
    <text evidence="8">The sequence shown here is derived from an EMBL/GenBank/DDBJ whole genome shotgun (WGS) entry which is preliminary data.</text>
</comment>
<evidence type="ECO:0000259" key="7">
    <source>
        <dbReference type="PROSITE" id="PS51918"/>
    </source>
</evidence>
<dbReference type="InterPro" id="IPR010722">
    <property type="entry name" value="BATS_dom"/>
</dbReference>
<dbReference type="PROSITE" id="PS51918">
    <property type="entry name" value="RADICAL_SAM"/>
    <property type="match status" value="1"/>
</dbReference>
<evidence type="ECO:0000256" key="5">
    <source>
        <dbReference type="ARBA" id="ARBA00023004"/>
    </source>
</evidence>